<dbReference type="AlphaFoldDB" id="A0A9K3DK54"/>
<evidence type="ECO:0000313" key="2">
    <source>
        <dbReference type="EMBL" id="KAF5756109.1"/>
    </source>
</evidence>
<reference evidence="2" key="1">
    <citation type="journal article" date="2017" name="Nature">
        <title>The sunflower genome provides insights into oil metabolism, flowering and Asterid evolution.</title>
        <authorList>
            <person name="Badouin H."/>
            <person name="Gouzy J."/>
            <person name="Grassa C.J."/>
            <person name="Murat F."/>
            <person name="Staton S.E."/>
            <person name="Cottret L."/>
            <person name="Lelandais-Briere C."/>
            <person name="Owens G.L."/>
            <person name="Carrere S."/>
            <person name="Mayjonade B."/>
            <person name="Legrand L."/>
            <person name="Gill N."/>
            <person name="Kane N.C."/>
            <person name="Bowers J.E."/>
            <person name="Hubner S."/>
            <person name="Bellec A."/>
            <person name="Berard A."/>
            <person name="Berges H."/>
            <person name="Blanchet N."/>
            <person name="Boniface M.C."/>
            <person name="Brunel D."/>
            <person name="Catrice O."/>
            <person name="Chaidir N."/>
            <person name="Claudel C."/>
            <person name="Donnadieu C."/>
            <person name="Faraut T."/>
            <person name="Fievet G."/>
            <person name="Helmstetter N."/>
            <person name="King M."/>
            <person name="Knapp S.J."/>
            <person name="Lai Z."/>
            <person name="Le Paslier M.C."/>
            <person name="Lippi Y."/>
            <person name="Lorenzon L."/>
            <person name="Mandel J.R."/>
            <person name="Marage G."/>
            <person name="Marchand G."/>
            <person name="Marquand E."/>
            <person name="Bret-Mestries E."/>
            <person name="Morien E."/>
            <person name="Nambeesan S."/>
            <person name="Nguyen T."/>
            <person name="Pegot-Espagnet P."/>
            <person name="Pouilly N."/>
            <person name="Raftis F."/>
            <person name="Sallet E."/>
            <person name="Schiex T."/>
            <person name="Thomas J."/>
            <person name="Vandecasteele C."/>
            <person name="Vares D."/>
            <person name="Vear F."/>
            <person name="Vautrin S."/>
            <person name="Crespi M."/>
            <person name="Mangin B."/>
            <person name="Burke J.M."/>
            <person name="Salse J."/>
            <person name="Munos S."/>
            <person name="Vincourt P."/>
            <person name="Rieseberg L.H."/>
            <person name="Langlade N.B."/>
        </authorList>
    </citation>
    <scope>NUCLEOTIDE SEQUENCE</scope>
    <source>
        <tissue evidence="2">Leaves</tissue>
    </source>
</reference>
<keyword evidence="3" id="KW-1185">Reference proteome</keyword>
<sequence length="49" mass="5319">MVAMVLTVMEIGGMWGRWLWQWWLVEAVLAGGSGGGGGKKVDRERSRGG</sequence>
<gene>
    <name evidence="2" type="ORF">HanXRQr2_Chr17g0810751</name>
</gene>
<dbReference type="Gramene" id="mRNA:HanXRQr2_Chr17g0810751">
    <property type="protein sequence ID" value="CDS:HanXRQr2_Chr17g0810751.1"/>
    <property type="gene ID" value="HanXRQr2_Chr17g0810751"/>
</dbReference>
<proteinExistence type="predicted"/>
<comment type="caution">
    <text evidence="2">The sequence shown here is derived from an EMBL/GenBank/DDBJ whole genome shotgun (WGS) entry which is preliminary data.</text>
</comment>
<dbReference type="Proteomes" id="UP000215914">
    <property type="component" value="Unassembled WGS sequence"/>
</dbReference>
<dbReference type="EMBL" id="MNCJ02000332">
    <property type="protein sequence ID" value="KAF5756109.1"/>
    <property type="molecule type" value="Genomic_DNA"/>
</dbReference>
<feature type="compositionally biased region" description="Basic and acidic residues" evidence="1">
    <location>
        <begin position="39"/>
        <end position="49"/>
    </location>
</feature>
<evidence type="ECO:0000313" key="3">
    <source>
        <dbReference type="Proteomes" id="UP000215914"/>
    </source>
</evidence>
<accession>A0A9K3DK54</accession>
<evidence type="ECO:0000256" key="1">
    <source>
        <dbReference type="SAM" id="MobiDB-lite"/>
    </source>
</evidence>
<feature type="region of interest" description="Disordered" evidence="1">
    <location>
        <begin position="30"/>
        <end position="49"/>
    </location>
</feature>
<name>A0A9K3DK54_HELAN</name>
<reference evidence="2" key="2">
    <citation type="submission" date="2020-06" db="EMBL/GenBank/DDBJ databases">
        <title>Helianthus annuus Genome sequencing and assembly Release 2.</title>
        <authorList>
            <person name="Gouzy J."/>
            <person name="Langlade N."/>
            <person name="Munos S."/>
        </authorList>
    </citation>
    <scope>NUCLEOTIDE SEQUENCE</scope>
    <source>
        <tissue evidence="2">Leaves</tissue>
    </source>
</reference>
<protein>
    <submittedName>
        <fullName evidence="2">Uncharacterized protein</fullName>
    </submittedName>
</protein>
<organism evidence="2 3">
    <name type="scientific">Helianthus annuus</name>
    <name type="common">Common sunflower</name>
    <dbReference type="NCBI Taxonomy" id="4232"/>
    <lineage>
        <taxon>Eukaryota</taxon>
        <taxon>Viridiplantae</taxon>
        <taxon>Streptophyta</taxon>
        <taxon>Embryophyta</taxon>
        <taxon>Tracheophyta</taxon>
        <taxon>Spermatophyta</taxon>
        <taxon>Magnoliopsida</taxon>
        <taxon>eudicotyledons</taxon>
        <taxon>Gunneridae</taxon>
        <taxon>Pentapetalae</taxon>
        <taxon>asterids</taxon>
        <taxon>campanulids</taxon>
        <taxon>Asterales</taxon>
        <taxon>Asteraceae</taxon>
        <taxon>Asteroideae</taxon>
        <taxon>Heliantheae alliance</taxon>
        <taxon>Heliantheae</taxon>
        <taxon>Helianthus</taxon>
    </lineage>
</organism>